<dbReference type="Gene3D" id="2.60.120.380">
    <property type="match status" value="1"/>
</dbReference>
<gene>
    <name evidence="14" type="ORF">Baya_12190</name>
</gene>
<dbReference type="Proteomes" id="UP000319801">
    <property type="component" value="Unassembled WGS sequence"/>
</dbReference>
<dbReference type="Pfam" id="PF01067">
    <property type="entry name" value="Calpain_III"/>
    <property type="match status" value="1"/>
</dbReference>
<evidence type="ECO:0000259" key="13">
    <source>
        <dbReference type="PROSITE" id="PS50222"/>
    </source>
</evidence>
<feature type="region of interest" description="Disordered" evidence="11">
    <location>
        <begin position="1"/>
        <end position="34"/>
    </location>
</feature>
<reference evidence="14 15" key="1">
    <citation type="journal article" date="2019" name="Genome Biol. Evol.">
        <title>Whole-Genome Sequencing of the Giant Devil Catfish, Bagarius yarrelli.</title>
        <authorList>
            <person name="Jiang W."/>
            <person name="Lv Y."/>
            <person name="Cheng L."/>
            <person name="Yang K."/>
            <person name="Chao B."/>
            <person name="Wang X."/>
            <person name="Li Y."/>
            <person name="Pan X."/>
            <person name="You X."/>
            <person name="Zhang Y."/>
            <person name="Yang J."/>
            <person name="Li J."/>
            <person name="Zhang X."/>
            <person name="Liu S."/>
            <person name="Sun C."/>
            <person name="Yang J."/>
            <person name="Shi Q."/>
        </authorList>
    </citation>
    <scope>NUCLEOTIDE SEQUENCE [LARGE SCALE GENOMIC DNA]</scope>
    <source>
        <strain evidence="14">JWS20170419001</strain>
        <tissue evidence="14">Muscle</tissue>
    </source>
</reference>
<dbReference type="CDD" id="cd00214">
    <property type="entry name" value="Calpain_III"/>
    <property type="match status" value="1"/>
</dbReference>
<dbReference type="InterPro" id="IPR018247">
    <property type="entry name" value="EF_Hand_1_Ca_BS"/>
</dbReference>
<dbReference type="FunFam" id="1.10.238.10:FF:000065">
    <property type="entry name" value="calpain-3 isoform X1"/>
    <property type="match status" value="1"/>
</dbReference>
<dbReference type="InterPro" id="IPR001300">
    <property type="entry name" value="Peptidase_C2_calpain_cat"/>
</dbReference>
<dbReference type="SMART" id="SM00720">
    <property type="entry name" value="calpain_III"/>
    <property type="match status" value="1"/>
</dbReference>
<comment type="similarity">
    <text evidence="1 10">Belongs to the peptidase C2 family.</text>
</comment>
<dbReference type="Pfam" id="PF13833">
    <property type="entry name" value="EF-hand_8"/>
    <property type="match status" value="1"/>
</dbReference>
<comment type="subunit">
    <text evidence="10">Homodimer.</text>
</comment>
<dbReference type="InterPro" id="IPR038765">
    <property type="entry name" value="Papain-like_cys_pep_sf"/>
</dbReference>
<dbReference type="Gene3D" id="1.10.238.10">
    <property type="entry name" value="EF-hand"/>
    <property type="match status" value="1"/>
</dbReference>
<organism evidence="14 15">
    <name type="scientific">Bagarius yarrelli</name>
    <name type="common">Goonch</name>
    <name type="synonym">Bagrus yarrelli</name>
    <dbReference type="NCBI Taxonomy" id="175774"/>
    <lineage>
        <taxon>Eukaryota</taxon>
        <taxon>Metazoa</taxon>
        <taxon>Chordata</taxon>
        <taxon>Craniata</taxon>
        <taxon>Vertebrata</taxon>
        <taxon>Euteleostomi</taxon>
        <taxon>Actinopterygii</taxon>
        <taxon>Neopterygii</taxon>
        <taxon>Teleostei</taxon>
        <taxon>Ostariophysi</taxon>
        <taxon>Siluriformes</taxon>
        <taxon>Sisoridae</taxon>
        <taxon>Sisorinae</taxon>
        <taxon>Bagarius</taxon>
    </lineage>
</organism>
<dbReference type="PANTHER" id="PTHR10183:SF329">
    <property type="entry name" value="CALPAIN-3"/>
    <property type="match status" value="1"/>
</dbReference>
<dbReference type="InterPro" id="IPR002048">
    <property type="entry name" value="EF_hand_dom"/>
</dbReference>
<dbReference type="Gene3D" id="3.90.70.10">
    <property type="entry name" value="Cysteine proteinases"/>
    <property type="match status" value="1"/>
</dbReference>
<keyword evidence="15" id="KW-1185">Reference proteome</keyword>
<sequence length="724" mass="82626">MNPSLRTKTSEHEAQEVATKTTAPTTEAAPGAPVGAFQSPGNLYSAILSRNEAVKDAKRLKDFLELRDKYLRQKVLFKDPLFPADDSSLYYSQKFPLNLVWKRPSEICDNPQFIVGGANRIDICQGDLGDCWLLAAIACLTLNETLLYRVVPPDQSFTENYAGIFHFQFWRYGEWVDVLVDDRLPTYKNRLVFTRSGNKNEFWSALLEKAYAKLHGSYEALKGGNTLEAMEDFTGGVTEYYEIMDAPKDIYNIMRKALERGSLMGCSIDALVPTASETKTSTGLVRGHAYSVTGVEQGKQQDYRDTRIRLVRVRDPWGVAPPPSCKSNDWMKLATSEQEKKKLQPTGSGEFWMYFEEFQKTFTKLEICNLTPDALQDDEMLKWTVSVNEGRWVRGCSAGGCRNYPDTFWTNPQYRLLLTEVDDEVHEDGKKGCTVVVALMQKGRRRESYTGAALHAIGFAIYEMRGNKQQLTKDFLLYNASKARCKSYINLREVTERFCLSPGEYTIVPSTFEPHKESDFLLRVFSEKKSTSELMGAVIEAEPSLVEDDETEEEKQFRAIFQQISGDDMQINAKELRSVLNKAVSKHKELKAEGFSLDSCRSMIALMDTDGTGRLNLQEFKHLWNKIKQWKTIFTRYDTDKSGTISSFEMRNAVTDAGFQLNPQIHEIMAMRYASEHLYLDFDSYICCLVRLEGMFRAFKAFDKDGDGLIKLNVFEWLQLTMYA</sequence>
<keyword evidence="5 10" id="KW-0378">Hydrolase</keyword>
<feature type="compositionally biased region" description="Low complexity" evidence="11">
    <location>
        <begin position="16"/>
        <end position="34"/>
    </location>
</feature>
<dbReference type="InterPro" id="IPR022684">
    <property type="entry name" value="Calpain_cysteine_protease"/>
</dbReference>
<name>A0A556V256_BAGYA</name>
<evidence type="ECO:0000256" key="3">
    <source>
        <dbReference type="ARBA" id="ARBA00022723"/>
    </source>
</evidence>
<feature type="active site" evidence="8">
    <location>
        <position position="288"/>
    </location>
</feature>
<dbReference type="EMBL" id="VCAZ01000098">
    <property type="protein sequence ID" value="TSR99420.1"/>
    <property type="molecule type" value="Genomic_DNA"/>
</dbReference>
<evidence type="ECO:0000313" key="15">
    <source>
        <dbReference type="Proteomes" id="UP000319801"/>
    </source>
</evidence>
<comment type="caution">
    <text evidence="14">The sequence shown here is derived from an EMBL/GenBank/DDBJ whole genome shotgun (WGS) entry which is preliminary data.</text>
</comment>
<evidence type="ECO:0000256" key="9">
    <source>
        <dbReference type="PROSITE-ProRule" id="PRU00239"/>
    </source>
</evidence>
<dbReference type="EC" id="3.4.22.54" evidence="10"/>
<dbReference type="Pfam" id="PF00648">
    <property type="entry name" value="Peptidase_C2"/>
    <property type="match status" value="1"/>
</dbReference>
<accession>A0A556V256</accession>
<evidence type="ECO:0000256" key="8">
    <source>
        <dbReference type="PIRSR" id="PIRSR622684-1"/>
    </source>
</evidence>
<dbReference type="InterPro" id="IPR011992">
    <property type="entry name" value="EF-hand-dom_pair"/>
</dbReference>
<comment type="catalytic activity">
    <reaction evidence="10">
        <text>Broad endopeptidase activity.</text>
        <dbReference type="EC" id="3.4.22.54"/>
    </reaction>
</comment>
<evidence type="ECO:0000256" key="6">
    <source>
        <dbReference type="ARBA" id="ARBA00022807"/>
    </source>
</evidence>
<dbReference type="AlphaFoldDB" id="A0A556V256"/>
<evidence type="ECO:0000313" key="14">
    <source>
        <dbReference type="EMBL" id="TSR99420.1"/>
    </source>
</evidence>
<dbReference type="GO" id="GO:0006508">
    <property type="term" value="P:proteolysis"/>
    <property type="evidence" value="ECO:0007669"/>
    <property type="project" value="UniProtKB-UniRule"/>
</dbReference>
<feature type="domain" description="EF-hand" evidence="13">
    <location>
        <begin position="690"/>
        <end position="724"/>
    </location>
</feature>
<dbReference type="GO" id="GO:0005737">
    <property type="term" value="C:cytoplasm"/>
    <property type="evidence" value="ECO:0007669"/>
    <property type="project" value="UniProtKB-SubCell"/>
</dbReference>
<dbReference type="GO" id="GO:0005509">
    <property type="term" value="F:calcium ion binding"/>
    <property type="evidence" value="ECO:0007669"/>
    <property type="project" value="UniProtKB-UniRule"/>
</dbReference>
<dbReference type="OrthoDB" id="186625at2759"/>
<dbReference type="InterPro" id="IPR036213">
    <property type="entry name" value="Calpain_III_sf"/>
</dbReference>
<dbReference type="PROSITE" id="PS50222">
    <property type="entry name" value="EF_HAND_2"/>
    <property type="match status" value="2"/>
</dbReference>
<keyword evidence="7 10" id="KW-0106">Calcium</keyword>
<evidence type="ECO:0000259" key="12">
    <source>
        <dbReference type="PROSITE" id="PS50203"/>
    </source>
</evidence>
<dbReference type="InterPro" id="IPR033883">
    <property type="entry name" value="C2_III"/>
</dbReference>
<comment type="function">
    <text evidence="10">Calcium-regulated non-lysosomal thiol-protease.</text>
</comment>
<keyword evidence="6 10" id="KW-0788">Thiol protease</keyword>
<feature type="domain" description="Calpain catalytic" evidence="12">
    <location>
        <begin position="76"/>
        <end position="371"/>
    </location>
</feature>
<feature type="domain" description="EF-hand" evidence="13">
    <location>
        <begin position="625"/>
        <end position="660"/>
    </location>
</feature>
<evidence type="ECO:0000256" key="11">
    <source>
        <dbReference type="SAM" id="MobiDB-lite"/>
    </source>
</evidence>
<dbReference type="SUPFAM" id="SSF54001">
    <property type="entry name" value="Cysteine proteinases"/>
    <property type="match status" value="1"/>
</dbReference>
<comment type="caution">
    <text evidence="9">Lacks conserved residue(s) required for the propagation of feature annotation.</text>
</comment>
<dbReference type="InterPro" id="IPR022682">
    <property type="entry name" value="Calpain_domain_III"/>
</dbReference>
<keyword evidence="4" id="KW-0677">Repeat</keyword>
<evidence type="ECO:0000256" key="2">
    <source>
        <dbReference type="ARBA" id="ARBA00022670"/>
    </source>
</evidence>
<evidence type="ECO:0000256" key="4">
    <source>
        <dbReference type="ARBA" id="ARBA00022737"/>
    </source>
</evidence>
<keyword evidence="3 10" id="KW-0479">Metal-binding</keyword>
<dbReference type="PROSITE" id="PS00018">
    <property type="entry name" value="EF_HAND_1"/>
    <property type="match status" value="1"/>
</dbReference>
<comment type="subcellular location">
    <subcellularLocation>
        <location evidence="10">Cytoplasm</location>
    </subcellularLocation>
</comment>
<dbReference type="FunFam" id="3.90.70.10:FF:000114">
    <property type="entry name" value="Calpain a"/>
    <property type="match status" value="1"/>
</dbReference>
<dbReference type="PROSITE" id="PS50203">
    <property type="entry name" value="CALPAIN_CAT"/>
    <property type="match status" value="1"/>
</dbReference>
<dbReference type="PANTHER" id="PTHR10183">
    <property type="entry name" value="CALPAIN"/>
    <property type="match status" value="1"/>
</dbReference>
<dbReference type="PROSITE" id="PS00139">
    <property type="entry name" value="THIOL_PROTEASE_CYS"/>
    <property type="match status" value="1"/>
</dbReference>
<keyword evidence="10" id="KW-0963">Cytoplasm</keyword>
<dbReference type="GO" id="GO:0004198">
    <property type="term" value="F:calcium-dependent cysteine-type endopeptidase activity"/>
    <property type="evidence" value="ECO:0007669"/>
    <property type="project" value="UniProtKB-UniRule"/>
</dbReference>
<dbReference type="Pfam" id="PF13202">
    <property type="entry name" value="EF-hand_5"/>
    <property type="match status" value="2"/>
</dbReference>
<evidence type="ECO:0000256" key="1">
    <source>
        <dbReference type="ARBA" id="ARBA00007623"/>
    </source>
</evidence>
<dbReference type="CDD" id="cd00044">
    <property type="entry name" value="CysPc"/>
    <property type="match status" value="1"/>
</dbReference>
<evidence type="ECO:0000256" key="5">
    <source>
        <dbReference type="ARBA" id="ARBA00022801"/>
    </source>
</evidence>
<dbReference type="InterPro" id="IPR000169">
    <property type="entry name" value="Pept_cys_AS"/>
</dbReference>
<keyword evidence="2 10" id="KW-0645">Protease</keyword>
<dbReference type="SUPFAM" id="SSF47473">
    <property type="entry name" value="EF-hand"/>
    <property type="match status" value="1"/>
</dbReference>
<feature type="active site" evidence="8">
    <location>
        <position position="131"/>
    </location>
</feature>
<dbReference type="FunFam" id="2.60.120.380:FF:000002">
    <property type="entry name" value="calpain-3 isoform X1"/>
    <property type="match status" value="1"/>
</dbReference>
<dbReference type="PRINTS" id="PR00704">
    <property type="entry name" value="CALPAIN"/>
</dbReference>
<dbReference type="GO" id="GO:0043066">
    <property type="term" value="P:negative regulation of apoptotic process"/>
    <property type="evidence" value="ECO:0007669"/>
    <property type="project" value="TreeGrafter"/>
</dbReference>
<dbReference type="SMART" id="SM00230">
    <property type="entry name" value="CysPc"/>
    <property type="match status" value="1"/>
</dbReference>
<proteinExistence type="inferred from homology"/>
<dbReference type="SUPFAM" id="SSF49758">
    <property type="entry name" value="Calpain large subunit, middle domain (domain III)"/>
    <property type="match status" value="1"/>
</dbReference>
<dbReference type="SMART" id="SM00054">
    <property type="entry name" value="EFh"/>
    <property type="match status" value="3"/>
</dbReference>
<evidence type="ECO:0000256" key="10">
    <source>
        <dbReference type="RuleBase" id="RU367132"/>
    </source>
</evidence>
<protein>
    <recommendedName>
        <fullName evidence="10">Calpain-3</fullName>
        <ecNumber evidence="10">3.4.22.54</ecNumber>
    </recommendedName>
</protein>
<evidence type="ECO:0000256" key="7">
    <source>
        <dbReference type="ARBA" id="ARBA00022837"/>
    </source>
</evidence>
<dbReference type="InterPro" id="IPR022683">
    <property type="entry name" value="Calpain_III"/>
</dbReference>